<dbReference type="Pfam" id="PF08843">
    <property type="entry name" value="AbiEii"/>
    <property type="match status" value="1"/>
</dbReference>
<dbReference type="InterPro" id="IPR014942">
    <property type="entry name" value="AbiEii"/>
</dbReference>
<evidence type="ECO:0000313" key="1">
    <source>
        <dbReference type="EMBL" id="OQW88836.1"/>
    </source>
</evidence>
<proteinExistence type="predicted"/>
<comment type="caution">
    <text evidence="1">The sequence shown here is derived from an EMBL/GenBank/DDBJ whole genome shotgun (WGS) entry which is preliminary data.</text>
</comment>
<protein>
    <recommendedName>
        <fullName evidence="3">Nucleotidyl transferase AbiEii/AbiGii toxin family protein</fullName>
    </recommendedName>
</protein>
<name>A0A1W9KXC5_9BURK</name>
<evidence type="ECO:0008006" key="3">
    <source>
        <dbReference type="Google" id="ProtNLM"/>
    </source>
</evidence>
<sequence length="235" mass="25924">MGTRRGGATVTTTAEIQAHLSGGSWRMLEKLAMQMVSDAAAAAKCDFKPLLGGGTRLMLAMQHRISDDIDLFIRDPQWIGYLTPRLNDRFEPLIDAYDEGATSLKIKVPQGEIDFIVSMSLLGLESQQSAGCLFELEPVAEVLAKKLFYRGWALTPRDLFDWWCIETLLPSDQTHATPMAKLLAGRVGAIDAALKQMRGSPGAALVWQSIRAPVLPNLQHTVDWARQRLLDAFSS</sequence>
<dbReference type="EMBL" id="MTEI01000003">
    <property type="protein sequence ID" value="OQW88836.1"/>
    <property type="molecule type" value="Genomic_DNA"/>
</dbReference>
<accession>A0A1W9KXC5</accession>
<reference evidence="1 2" key="1">
    <citation type="submission" date="2017-01" db="EMBL/GenBank/DDBJ databases">
        <title>Novel large sulfur bacteria in the metagenomes of groundwater-fed chemosynthetic microbial mats in the Lake Huron basin.</title>
        <authorList>
            <person name="Sharrar A.M."/>
            <person name="Flood B.E."/>
            <person name="Bailey J.V."/>
            <person name="Jones D.S."/>
            <person name="Biddanda B."/>
            <person name="Ruberg S.A."/>
            <person name="Marcus D.N."/>
            <person name="Dick G.J."/>
        </authorList>
    </citation>
    <scope>NUCLEOTIDE SEQUENCE [LARGE SCALE GENOMIC DNA]</scope>
    <source>
        <strain evidence="1">A7</strain>
    </source>
</reference>
<gene>
    <name evidence="1" type="ORF">BWK72_07795</name>
</gene>
<organism evidence="1 2">
    <name type="scientific">Rhodoferax ferrireducens</name>
    <dbReference type="NCBI Taxonomy" id="192843"/>
    <lineage>
        <taxon>Bacteria</taxon>
        <taxon>Pseudomonadati</taxon>
        <taxon>Pseudomonadota</taxon>
        <taxon>Betaproteobacteria</taxon>
        <taxon>Burkholderiales</taxon>
        <taxon>Comamonadaceae</taxon>
        <taxon>Rhodoferax</taxon>
    </lineage>
</organism>
<dbReference type="AlphaFoldDB" id="A0A1W9KXC5"/>
<evidence type="ECO:0000313" key="2">
    <source>
        <dbReference type="Proteomes" id="UP000192505"/>
    </source>
</evidence>
<dbReference type="Proteomes" id="UP000192505">
    <property type="component" value="Unassembled WGS sequence"/>
</dbReference>